<proteinExistence type="predicted"/>
<gene>
    <name evidence="1" type="ORF">UFOVP281_20</name>
</gene>
<sequence>MAELQTFQNAYLQATAGNTTYSRNQLRWKFLLDSFTGGQAYREGAYLQRYALETDQQYAVRLLNTPLDNQVRSLISLYTSFLFRTEPEREFGVLEDNPTIEDILEDADLDGRSLNAFMKDVAQWSAVFGHMWICVAKPDVGAVTLADEQAMNARPYLSMYNPLAVTDWRWARQPNGGYQLEYIKYVEEVNGTETVVKEWGYDTITTYKVDTQQEIVLEITEEVNGLGYLPFVCAYAERSPVRGLGNSLVDDIADQQRMIYNELAEVYDSIRLDTHPSLVATAGTNAQGAAAGQVITMEENLDPNLKPYVLQFEGGQIDKIYASINNRKKMIDSMGNVGAVRATETREMSGIAIETEFQLLNARLSSIADNLELAEEQIWQIIYTYMGYTWDGEIDYPDNFALHNTDNELDQYAKIKALSPRPEVQAEIDNRIAEMLDIETLEATLGTEVKEGEAPANFVAHYMVNAEGEQMWIETPMEHEQALLNGYVEIE</sequence>
<reference evidence="1" key="1">
    <citation type="submission" date="2020-04" db="EMBL/GenBank/DDBJ databases">
        <authorList>
            <person name="Chiriac C."/>
            <person name="Salcher M."/>
            <person name="Ghai R."/>
            <person name="Kavagutti S V."/>
        </authorList>
    </citation>
    <scope>NUCLEOTIDE SEQUENCE</scope>
</reference>
<protein>
    <recommendedName>
        <fullName evidence="2">Portal protein</fullName>
    </recommendedName>
</protein>
<evidence type="ECO:0000313" key="1">
    <source>
        <dbReference type="EMBL" id="CAB4134901.1"/>
    </source>
</evidence>
<name>A0A6J5LL16_9CAUD</name>
<organism evidence="1">
    <name type="scientific">uncultured Caudovirales phage</name>
    <dbReference type="NCBI Taxonomy" id="2100421"/>
    <lineage>
        <taxon>Viruses</taxon>
        <taxon>Duplodnaviria</taxon>
        <taxon>Heunggongvirae</taxon>
        <taxon>Uroviricota</taxon>
        <taxon>Caudoviricetes</taxon>
        <taxon>Peduoviridae</taxon>
        <taxon>Maltschvirus</taxon>
        <taxon>Maltschvirus maltsch</taxon>
    </lineage>
</organism>
<dbReference type="EMBL" id="LR796295">
    <property type="protein sequence ID" value="CAB4134901.1"/>
    <property type="molecule type" value="Genomic_DNA"/>
</dbReference>
<accession>A0A6J5LL16</accession>
<evidence type="ECO:0008006" key="2">
    <source>
        <dbReference type="Google" id="ProtNLM"/>
    </source>
</evidence>